<keyword evidence="2" id="KW-0614">Plasmid</keyword>
<dbReference type="Proteomes" id="UP000008070">
    <property type="component" value="Plasmid p1METDI"/>
</dbReference>
<gene>
    <name evidence="2" type="ORF">METD_P1METDI0116</name>
</gene>
<name>C7CN74_METED</name>
<dbReference type="EMBL" id="FP103043">
    <property type="protein sequence ID" value="CAX17104.1"/>
    <property type="molecule type" value="Genomic_DNA"/>
</dbReference>
<dbReference type="AlphaFoldDB" id="C7CN74"/>
<dbReference type="HOGENOM" id="CLU_2807508_0_0_5"/>
<protein>
    <submittedName>
        <fullName evidence="2">Uncharacterized protein</fullName>
    </submittedName>
</protein>
<accession>C7CN74</accession>
<evidence type="ECO:0000256" key="1">
    <source>
        <dbReference type="SAM" id="MobiDB-lite"/>
    </source>
</evidence>
<proteinExistence type="predicted"/>
<geneLocation type="plasmid" evidence="2 3">
    <name>p1METDI</name>
</geneLocation>
<feature type="region of interest" description="Disordered" evidence="1">
    <location>
        <begin position="16"/>
        <end position="46"/>
    </location>
</feature>
<dbReference type="KEGG" id="mdi:p1METDI0116"/>
<evidence type="ECO:0000313" key="2">
    <source>
        <dbReference type="EMBL" id="CAX17104.1"/>
    </source>
</evidence>
<evidence type="ECO:0000313" key="3">
    <source>
        <dbReference type="Proteomes" id="UP000008070"/>
    </source>
</evidence>
<sequence>MANVAAAVHRRFRRGRVDRPLRWPDGTPWPSPTLDRPPAWLGRAPPDALPLLAMAPAPDAAGTALDR</sequence>
<organism evidence="2 3">
    <name type="scientific">Methylorubrum extorquens (strain DSM 6343 / CIP 106787 / DM4)</name>
    <name type="common">Methylobacterium extorquens</name>
    <dbReference type="NCBI Taxonomy" id="661410"/>
    <lineage>
        <taxon>Bacteria</taxon>
        <taxon>Pseudomonadati</taxon>
        <taxon>Pseudomonadota</taxon>
        <taxon>Alphaproteobacteria</taxon>
        <taxon>Hyphomicrobiales</taxon>
        <taxon>Methylobacteriaceae</taxon>
        <taxon>Methylorubrum</taxon>
    </lineage>
</organism>
<reference evidence="3" key="1">
    <citation type="journal article" date="2009" name="PLoS ONE">
        <title>Methylobacterium genome sequences: a reference blueprint to investigate microbial metabolism of C1 compounds from natural and industrial sources.</title>
        <authorList>
            <person name="Vuilleumier S."/>
            <person name="Chistoserdova L."/>
            <person name="Lee M.-C."/>
            <person name="Bringel F."/>
            <person name="Lajus A."/>
            <person name="Zhou Y."/>
            <person name="Gourion B."/>
            <person name="Barbe V."/>
            <person name="Chang J."/>
            <person name="Cruveiller S."/>
            <person name="Dossat C."/>
            <person name="Gillett W."/>
            <person name="Gruffaz C."/>
            <person name="Haugen E."/>
            <person name="Hourcade E."/>
            <person name="Levy R."/>
            <person name="Mangenot S."/>
            <person name="Muller E."/>
            <person name="Nadalig T."/>
            <person name="Pagni M."/>
            <person name="Penny C."/>
            <person name="Peyraud R."/>
            <person name="Robinson D.G."/>
            <person name="Roche D."/>
            <person name="Rouy Z."/>
            <person name="Saenampechek C."/>
            <person name="Salvignol G."/>
            <person name="Vallenet D."/>
            <person name="Wu Z."/>
            <person name="Marx C.J."/>
            <person name="Vorholt J.A."/>
            <person name="Olson M.V."/>
            <person name="Kaul R."/>
            <person name="Weissenbach J."/>
            <person name="Medigue C."/>
            <person name="Lidstrom M.E."/>
        </authorList>
    </citation>
    <scope>NUCLEOTIDE SEQUENCE [LARGE SCALE GENOMIC DNA]</scope>
    <source>
        <strain evidence="3">DSM 6343 / CIP 106787 / DM4</strain>
        <plasmid evidence="3">p1METDI</plasmid>
    </source>
</reference>